<keyword evidence="2" id="KW-0472">Membrane</keyword>
<keyword evidence="2" id="KW-0812">Transmembrane</keyword>
<keyword evidence="4" id="KW-1185">Reference proteome</keyword>
<protein>
    <submittedName>
        <fullName evidence="5">7TM GPCR serpentine receptor class x (Srx) domain-containing protein</fullName>
    </submittedName>
</protein>
<keyword evidence="2" id="KW-1133">Transmembrane helix</keyword>
<evidence type="ECO:0000259" key="3">
    <source>
        <dbReference type="Pfam" id="PF10328"/>
    </source>
</evidence>
<evidence type="ECO:0000313" key="5">
    <source>
        <dbReference type="WBParaSite" id="ACRNAN_scaffold7078.g18750.t1"/>
    </source>
</evidence>
<dbReference type="AlphaFoldDB" id="A0A914ECI7"/>
<dbReference type="InterPro" id="IPR019430">
    <property type="entry name" value="7TM_GPCR_serpentine_rcpt_Srx"/>
</dbReference>
<dbReference type="Pfam" id="PF10328">
    <property type="entry name" value="7TM_GPCR_Srx"/>
    <property type="match status" value="1"/>
</dbReference>
<feature type="transmembrane region" description="Helical" evidence="2">
    <location>
        <begin position="307"/>
        <end position="329"/>
    </location>
</feature>
<dbReference type="Proteomes" id="UP000887540">
    <property type="component" value="Unplaced"/>
</dbReference>
<dbReference type="WBParaSite" id="ACRNAN_scaffold7078.g18750.t1">
    <property type="protein sequence ID" value="ACRNAN_scaffold7078.g18750.t1"/>
    <property type="gene ID" value="ACRNAN_scaffold7078.g18750"/>
</dbReference>
<feature type="domain" description="7TM GPCR serpentine receptor class x (Srx)" evidence="3">
    <location>
        <begin position="312"/>
        <end position="417"/>
    </location>
</feature>
<name>A0A914ECI7_9BILA</name>
<feature type="transmembrane region" description="Helical" evidence="2">
    <location>
        <begin position="384"/>
        <end position="402"/>
    </location>
</feature>
<feature type="compositionally biased region" description="Basic and acidic residues" evidence="1">
    <location>
        <begin position="455"/>
        <end position="465"/>
    </location>
</feature>
<organism evidence="4 5">
    <name type="scientific">Acrobeloides nanus</name>
    <dbReference type="NCBI Taxonomy" id="290746"/>
    <lineage>
        <taxon>Eukaryota</taxon>
        <taxon>Metazoa</taxon>
        <taxon>Ecdysozoa</taxon>
        <taxon>Nematoda</taxon>
        <taxon>Chromadorea</taxon>
        <taxon>Rhabditida</taxon>
        <taxon>Tylenchina</taxon>
        <taxon>Cephalobomorpha</taxon>
        <taxon>Cephaloboidea</taxon>
        <taxon>Cephalobidae</taxon>
        <taxon>Acrobeloides</taxon>
    </lineage>
</organism>
<feature type="transmembrane region" description="Helical" evidence="2">
    <location>
        <begin position="341"/>
        <end position="364"/>
    </location>
</feature>
<dbReference type="Gene3D" id="1.20.1070.10">
    <property type="entry name" value="Rhodopsin 7-helix transmembrane proteins"/>
    <property type="match status" value="1"/>
</dbReference>
<feature type="region of interest" description="Disordered" evidence="1">
    <location>
        <begin position="440"/>
        <end position="465"/>
    </location>
</feature>
<reference evidence="5" key="1">
    <citation type="submission" date="2022-11" db="UniProtKB">
        <authorList>
            <consortium name="WormBaseParasite"/>
        </authorList>
    </citation>
    <scope>IDENTIFICATION</scope>
</reference>
<evidence type="ECO:0000313" key="4">
    <source>
        <dbReference type="Proteomes" id="UP000887540"/>
    </source>
</evidence>
<evidence type="ECO:0000256" key="1">
    <source>
        <dbReference type="SAM" id="MobiDB-lite"/>
    </source>
</evidence>
<accession>A0A914ECI7</accession>
<evidence type="ECO:0000256" key="2">
    <source>
        <dbReference type="SAM" id="Phobius"/>
    </source>
</evidence>
<feature type="compositionally biased region" description="Acidic residues" evidence="1">
    <location>
        <begin position="443"/>
        <end position="454"/>
    </location>
</feature>
<sequence>MKPEGGYIKANAISCNGCTNIQMAPKCYKQASECMAPPDSVGLTFDSNSYGSELQFTVPPIAKCQCINGVHYFWKTITPNVTTSVHWAYDNKQLAMNIMSDATCGSFCICDEAGECYQQFDDKSAGYIDFIPYCSGKSCHMYAVVYDERERPYYSPLKTLNGTVYRRNLGSNFDDSLIKAYSVTCHGCKYIHEKSICQGPTYIKKSGEIMERYPYFEYFDTNLGLLNMLDGLTQQIIDQDWYSALSYIKTDCDTYATLTECDYNTLFYLCINVSVGNYSHYKGNATNINIMLDALTIQNNLLIANLYILYPMGSVGIVASISIFSLIFFTKDLRTPFGTLCAILSIVDLLFFIHALAFEGGYTVYQINTVMSRHYLFGQYLDSYIFYIHITLSITGSIISCMQSMNRTVSLYLPILNTPSAKVRPQVSYRRNLTSYTDNDFALPEESDYDDYIPDEEKREAPESY</sequence>
<proteinExistence type="predicted"/>